<accession>A0AAD4MFZ8</accession>
<comment type="caution">
    <text evidence="2">The sequence shown here is derived from an EMBL/GenBank/DDBJ whole genome shotgun (WGS) entry which is preliminary data.</text>
</comment>
<feature type="compositionally biased region" description="Basic and acidic residues" evidence="1">
    <location>
        <begin position="77"/>
        <end position="98"/>
    </location>
</feature>
<evidence type="ECO:0000313" key="2">
    <source>
        <dbReference type="EMBL" id="KAI1690813.1"/>
    </source>
</evidence>
<dbReference type="AlphaFoldDB" id="A0AAD4MFZ8"/>
<protein>
    <submittedName>
        <fullName evidence="2">Uncharacterized protein</fullName>
    </submittedName>
</protein>
<gene>
    <name evidence="2" type="ORF">DdX_22291</name>
</gene>
<dbReference type="EMBL" id="JAKKPZ010001083">
    <property type="protein sequence ID" value="KAI1690813.1"/>
    <property type="molecule type" value="Genomic_DNA"/>
</dbReference>
<evidence type="ECO:0000313" key="3">
    <source>
        <dbReference type="Proteomes" id="UP001201812"/>
    </source>
</evidence>
<sequence>MVTEFVGEREVALERVVALAKVARECDIFPPDTEGERTGGGIGLDHVHAPLGNGAFDLRPAQQPRAEAAMGDQVIGEEGKRPHGPDRGNHRQPIERRGLNRNRGGRCRRLRDGDRIDHIIGDDLARRGDRGLGACPPALGNGGRARRSTGSAQSA</sequence>
<evidence type="ECO:0000256" key="1">
    <source>
        <dbReference type="SAM" id="MobiDB-lite"/>
    </source>
</evidence>
<feature type="compositionally biased region" description="Basic residues" evidence="1">
    <location>
        <begin position="99"/>
        <end position="108"/>
    </location>
</feature>
<proteinExistence type="predicted"/>
<feature type="region of interest" description="Disordered" evidence="1">
    <location>
        <begin position="123"/>
        <end position="155"/>
    </location>
</feature>
<organism evidence="2 3">
    <name type="scientific">Ditylenchus destructor</name>
    <dbReference type="NCBI Taxonomy" id="166010"/>
    <lineage>
        <taxon>Eukaryota</taxon>
        <taxon>Metazoa</taxon>
        <taxon>Ecdysozoa</taxon>
        <taxon>Nematoda</taxon>
        <taxon>Chromadorea</taxon>
        <taxon>Rhabditida</taxon>
        <taxon>Tylenchina</taxon>
        <taxon>Tylenchomorpha</taxon>
        <taxon>Sphaerularioidea</taxon>
        <taxon>Anguinidae</taxon>
        <taxon>Anguininae</taxon>
        <taxon>Ditylenchus</taxon>
    </lineage>
</organism>
<reference evidence="2" key="1">
    <citation type="submission" date="2022-01" db="EMBL/GenBank/DDBJ databases">
        <title>Genome Sequence Resource for Two Populations of Ditylenchus destructor, the Migratory Endoparasitic Phytonematode.</title>
        <authorList>
            <person name="Zhang H."/>
            <person name="Lin R."/>
            <person name="Xie B."/>
        </authorList>
    </citation>
    <scope>NUCLEOTIDE SEQUENCE</scope>
    <source>
        <strain evidence="2">BazhouSP</strain>
    </source>
</reference>
<name>A0AAD4MFZ8_9BILA</name>
<dbReference type="Proteomes" id="UP001201812">
    <property type="component" value="Unassembled WGS sequence"/>
</dbReference>
<keyword evidence="3" id="KW-1185">Reference proteome</keyword>
<feature type="region of interest" description="Disordered" evidence="1">
    <location>
        <begin position="64"/>
        <end position="108"/>
    </location>
</feature>